<feature type="compositionally biased region" description="Polar residues" evidence="2">
    <location>
        <begin position="94"/>
        <end position="115"/>
    </location>
</feature>
<feature type="compositionally biased region" description="Polar residues" evidence="2">
    <location>
        <begin position="196"/>
        <end position="205"/>
    </location>
</feature>
<feature type="coiled-coil region" evidence="1">
    <location>
        <begin position="49"/>
        <end position="83"/>
    </location>
</feature>
<evidence type="ECO:0000313" key="5">
    <source>
        <dbReference type="RefSeq" id="XP_022087706.1"/>
    </source>
</evidence>
<evidence type="ECO:0000256" key="1">
    <source>
        <dbReference type="SAM" id="Coils"/>
    </source>
</evidence>
<feature type="region of interest" description="Disordered" evidence="2">
    <location>
        <begin position="19"/>
        <end position="38"/>
    </location>
</feature>
<feature type="region of interest" description="Disordered" evidence="2">
    <location>
        <begin position="329"/>
        <end position="348"/>
    </location>
</feature>
<protein>
    <submittedName>
        <fullName evidence="4 5">Uncharacterized protein LOC110977690</fullName>
    </submittedName>
</protein>
<keyword evidence="1" id="KW-0175">Coiled coil</keyword>
<evidence type="ECO:0000313" key="4">
    <source>
        <dbReference type="RefSeq" id="XP_022087705.1"/>
    </source>
</evidence>
<dbReference type="OMA" id="NINNEVR"/>
<dbReference type="OrthoDB" id="10111901at2759"/>
<gene>
    <name evidence="4 5 6" type="primary">LOC110977690</name>
</gene>
<sequence length="368" mass="40634">MKEYQDIIIPIDMSTLSVKAKHGSDPPPNMSPSVRHKVHAPSMEMTRAKAINNIEEQQLTKKLRDLEKQQSKMQSEILNLRAALLPEIKVTSAWEDNTPSGSSIVTNPDTDQQIHSDPPGLSSMDNKELPRERKRSGSLPPLAIRKEIEQQRQRTSSESAGTGTLFAPTPPSNTSGIRRARSMNEINGRPRPRPQSAHTSATTAGKQGRRGSIPRTQSLNSSTESLPSDPSKTISSPNKTSPAGSTEDITRPRAQTLLPLRKSKSTSNINNEVRTRRVTVDTADLTRLDKNSIFKNPSYNPVLLNPSQQRAANSVTHRRRATCPVRLSHLSPDGIMPSPPGKSTPSLQDQFEQLKACRYLRVPSEETD</sequence>
<name>A0A8B7Y590_ACAPL</name>
<accession>A0A8B7Y590</accession>
<evidence type="ECO:0000256" key="2">
    <source>
        <dbReference type="SAM" id="MobiDB-lite"/>
    </source>
</evidence>
<dbReference type="RefSeq" id="XP_022087707.1">
    <property type="nucleotide sequence ID" value="XM_022232015.1"/>
</dbReference>
<feature type="compositionally biased region" description="Polar residues" evidence="2">
    <location>
        <begin position="214"/>
        <end position="244"/>
    </location>
</feature>
<dbReference type="RefSeq" id="XP_022087705.1">
    <property type="nucleotide sequence ID" value="XM_022232013.1"/>
</dbReference>
<evidence type="ECO:0000313" key="3">
    <source>
        <dbReference type="Proteomes" id="UP000694845"/>
    </source>
</evidence>
<proteinExistence type="predicted"/>
<evidence type="ECO:0000313" key="6">
    <source>
        <dbReference type="RefSeq" id="XP_022087707.1"/>
    </source>
</evidence>
<feature type="compositionally biased region" description="Polar residues" evidence="2">
    <location>
        <begin position="153"/>
        <end position="162"/>
    </location>
</feature>
<dbReference type="GeneID" id="110977690"/>
<dbReference type="RefSeq" id="XP_022087706.1">
    <property type="nucleotide sequence ID" value="XM_022232014.1"/>
</dbReference>
<feature type="region of interest" description="Disordered" evidence="2">
    <location>
        <begin position="92"/>
        <end position="273"/>
    </location>
</feature>
<dbReference type="Proteomes" id="UP000694845">
    <property type="component" value="Unplaced"/>
</dbReference>
<keyword evidence="3" id="KW-1185">Reference proteome</keyword>
<organism evidence="3 6">
    <name type="scientific">Acanthaster planci</name>
    <name type="common">Crown-of-thorns starfish</name>
    <dbReference type="NCBI Taxonomy" id="133434"/>
    <lineage>
        <taxon>Eukaryota</taxon>
        <taxon>Metazoa</taxon>
        <taxon>Echinodermata</taxon>
        <taxon>Eleutherozoa</taxon>
        <taxon>Asterozoa</taxon>
        <taxon>Asteroidea</taxon>
        <taxon>Valvatacea</taxon>
        <taxon>Valvatida</taxon>
        <taxon>Acanthasteridae</taxon>
        <taxon>Acanthaster</taxon>
    </lineage>
</organism>
<dbReference type="KEGG" id="aplc:110977690"/>
<dbReference type="AlphaFoldDB" id="A0A8B7Y590"/>
<reference evidence="4 5" key="1">
    <citation type="submission" date="2025-04" db="UniProtKB">
        <authorList>
            <consortium name="RefSeq"/>
        </authorList>
    </citation>
    <scope>IDENTIFICATION</scope>
</reference>